<gene>
    <name evidence="4" type="ORF">BR63_01020</name>
</gene>
<feature type="transmembrane region" description="Helical" evidence="2">
    <location>
        <begin position="164"/>
        <end position="184"/>
    </location>
</feature>
<evidence type="ECO:0000256" key="1">
    <source>
        <dbReference type="ARBA" id="ARBA00010792"/>
    </source>
</evidence>
<evidence type="ECO:0000313" key="5">
    <source>
        <dbReference type="Proteomes" id="UP000515847"/>
    </source>
</evidence>
<dbReference type="RefSeq" id="WP_081908328.1">
    <property type="nucleotide sequence ID" value="NZ_CP045798.1"/>
</dbReference>
<protein>
    <submittedName>
        <fullName evidence="4">Phosphatase PAP2 family protein</fullName>
    </submittedName>
</protein>
<proteinExistence type="inferred from homology"/>
<feature type="transmembrane region" description="Helical" evidence="2">
    <location>
        <begin position="52"/>
        <end position="73"/>
    </location>
</feature>
<sequence length="429" mass="48170">MFSQWLQSAAEFLMVYGSLGLFLVSFAESSFFPLPPDILLIGLSLGEPKLALWYALLTTVASVLGGIFGYFIGIKAGRPLLQKWIAPERIRKMEELFRNYGGWAVAIAGFTPIPYKVFTIGAGIFRINKIVFVVASLLSRGARFFLEGLLLFSMGVKAKEFLSSYLEIITVVVALVVMMLYLIFRSTKIIIGFRKLWIKSRTKLEDLYTKKISPLGAFGNYLIGGLVLGLVFILLFAKLAEDLINNELKLFDQIVIDVINLINSPLTTLIMKGITSMGSPATMIFLALVVLVYLRKVKKHFWDSNMVITALAGSWIMNEILKWAFHRSRPDIARLVKVTGYSFPSGHAMISFAFYGMLAYLMWINLKTKKLKYFFTSLFLFLVFAIGISRIYLGVHYPSDVLAGFAAGGFWLVGCILGLQAIRYYRSNV</sequence>
<dbReference type="EMBL" id="CP045798">
    <property type="protein sequence ID" value="QNB45026.1"/>
    <property type="molecule type" value="Genomic_DNA"/>
</dbReference>
<feature type="transmembrane region" description="Helical" evidence="2">
    <location>
        <begin position="218"/>
        <end position="240"/>
    </location>
</feature>
<evidence type="ECO:0000259" key="3">
    <source>
        <dbReference type="SMART" id="SM00014"/>
    </source>
</evidence>
<feature type="domain" description="Phosphatidic acid phosphatase type 2/haloperoxidase" evidence="3">
    <location>
        <begin position="305"/>
        <end position="416"/>
    </location>
</feature>
<dbReference type="PANTHER" id="PTHR42709:SF11">
    <property type="entry name" value="DEDA FAMILY PROTEIN"/>
    <property type="match status" value="1"/>
</dbReference>
<feature type="transmembrane region" description="Helical" evidence="2">
    <location>
        <begin position="306"/>
        <end position="325"/>
    </location>
</feature>
<dbReference type="InterPro" id="IPR036938">
    <property type="entry name" value="PAP2/HPO_sf"/>
</dbReference>
<comment type="similarity">
    <text evidence="1">Belongs to the DedA family.</text>
</comment>
<accession>A0A7G6DYX2</accession>
<feature type="transmembrane region" description="Helical" evidence="2">
    <location>
        <begin position="373"/>
        <end position="395"/>
    </location>
</feature>
<dbReference type="Proteomes" id="UP000515847">
    <property type="component" value="Chromosome"/>
</dbReference>
<organism evidence="4 5">
    <name type="scientific">Thermanaerosceptrum fracticalcis</name>
    <dbReference type="NCBI Taxonomy" id="1712410"/>
    <lineage>
        <taxon>Bacteria</taxon>
        <taxon>Bacillati</taxon>
        <taxon>Bacillota</taxon>
        <taxon>Clostridia</taxon>
        <taxon>Eubacteriales</taxon>
        <taxon>Peptococcaceae</taxon>
        <taxon>Thermanaerosceptrum</taxon>
    </lineage>
</organism>
<name>A0A7G6DYX2_THEFR</name>
<feature type="transmembrane region" description="Helical" evidence="2">
    <location>
        <begin position="12"/>
        <end position="32"/>
    </location>
</feature>
<evidence type="ECO:0000313" key="4">
    <source>
        <dbReference type="EMBL" id="QNB45026.1"/>
    </source>
</evidence>
<dbReference type="Gene3D" id="1.20.144.10">
    <property type="entry name" value="Phosphatidic acid phosphatase type 2/haloperoxidase"/>
    <property type="match status" value="2"/>
</dbReference>
<dbReference type="InterPro" id="IPR051311">
    <property type="entry name" value="DedA_domain"/>
</dbReference>
<dbReference type="CDD" id="cd03392">
    <property type="entry name" value="PAP2_like_2"/>
    <property type="match status" value="1"/>
</dbReference>
<dbReference type="AlphaFoldDB" id="A0A7G6DYX2"/>
<keyword evidence="2" id="KW-0812">Transmembrane</keyword>
<dbReference type="InterPro" id="IPR032816">
    <property type="entry name" value="VTT_dom"/>
</dbReference>
<dbReference type="PANTHER" id="PTHR42709">
    <property type="entry name" value="ALKALINE PHOSPHATASE LIKE PROTEIN"/>
    <property type="match status" value="1"/>
</dbReference>
<evidence type="ECO:0000256" key="2">
    <source>
        <dbReference type="SAM" id="Phobius"/>
    </source>
</evidence>
<feature type="transmembrane region" description="Helical" evidence="2">
    <location>
        <begin position="345"/>
        <end position="366"/>
    </location>
</feature>
<keyword evidence="2" id="KW-0472">Membrane</keyword>
<feature type="transmembrane region" description="Helical" evidence="2">
    <location>
        <begin position="274"/>
        <end position="294"/>
    </location>
</feature>
<dbReference type="GO" id="GO:0005886">
    <property type="term" value="C:plasma membrane"/>
    <property type="evidence" value="ECO:0007669"/>
    <property type="project" value="TreeGrafter"/>
</dbReference>
<reference evidence="4 5" key="1">
    <citation type="journal article" date="2019" name="Front. Microbiol.">
        <title>Thermoanaerosceptrum fracticalcis gen. nov. sp. nov., a Novel Fumarate-Fermenting Microorganism From a Deep Fractured Carbonate Aquifer of the US Great Basin.</title>
        <authorList>
            <person name="Hamilton-Brehm S.D."/>
            <person name="Stewart L.E."/>
            <person name="Zavarin M."/>
            <person name="Caldwell M."/>
            <person name="Lawson P.A."/>
            <person name="Onstott T.C."/>
            <person name="Grzymski J."/>
            <person name="Neveux I."/>
            <person name="Lollar B.S."/>
            <person name="Russell C.E."/>
            <person name="Moser D.P."/>
        </authorList>
    </citation>
    <scope>NUCLEOTIDE SEQUENCE [LARGE SCALE GENOMIC DNA]</scope>
    <source>
        <strain evidence="4 5">DRI-13</strain>
    </source>
</reference>
<dbReference type="Pfam" id="PF01569">
    <property type="entry name" value="PAP2"/>
    <property type="match status" value="1"/>
</dbReference>
<keyword evidence="5" id="KW-1185">Reference proteome</keyword>
<keyword evidence="2" id="KW-1133">Transmembrane helix</keyword>
<dbReference type="InterPro" id="IPR000326">
    <property type="entry name" value="PAP2/HPO"/>
</dbReference>
<feature type="transmembrane region" description="Helical" evidence="2">
    <location>
        <begin position="401"/>
        <end position="422"/>
    </location>
</feature>
<dbReference type="SUPFAM" id="SSF48317">
    <property type="entry name" value="Acid phosphatase/Vanadium-dependent haloperoxidase"/>
    <property type="match status" value="1"/>
</dbReference>
<dbReference type="KEGG" id="tfr:BR63_01020"/>
<dbReference type="OrthoDB" id="9789113at2"/>
<dbReference type="Pfam" id="PF09335">
    <property type="entry name" value="VTT_dom"/>
    <property type="match status" value="1"/>
</dbReference>
<dbReference type="SMART" id="SM00014">
    <property type="entry name" value="acidPPc"/>
    <property type="match status" value="1"/>
</dbReference>